<protein>
    <submittedName>
        <fullName evidence="1">Uncharacterized protein</fullName>
    </submittedName>
</protein>
<evidence type="ECO:0000313" key="1">
    <source>
        <dbReference type="EMBL" id="KAF2894760.1"/>
    </source>
</evidence>
<organism evidence="1 2">
    <name type="scientific">Ignelater luminosus</name>
    <name type="common">Cucubano</name>
    <name type="synonym">Pyrophorus luminosus</name>
    <dbReference type="NCBI Taxonomy" id="2038154"/>
    <lineage>
        <taxon>Eukaryota</taxon>
        <taxon>Metazoa</taxon>
        <taxon>Ecdysozoa</taxon>
        <taxon>Arthropoda</taxon>
        <taxon>Hexapoda</taxon>
        <taxon>Insecta</taxon>
        <taxon>Pterygota</taxon>
        <taxon>Neoptera</taxon>
        <taxon>Endopterygota</taxon>
        <taxon>Coleoptera</taxon>
        <taxon>Polyphaga</taxon>
        <taxon>Elateriformia</taxon>
        <taxon>Elateroidea</taxon>
        <taxon>Elateridae</taxon>
        <taxon>Agrypninae</taxon>
        <taxon>Pyrophorini</taxon>
        <taxon>Ignelater</taxon>
    </lineage>
</organism>
<dbReference type="AlphaFoldDB" id="A0A8K0D521"/>
<keyword evidence="2" id="KW-1185">Reference proteome</keyword>
<dbReference type="EMBL" id="VTPC01006676">
    <property type="protein sequence ID" value="KAF2894760.1"/>
    <property type="molecule type" value="Genomic_DNA"/>
</dbReference>
<evidence type="ECO:0000313" key="2">
    <source>
        <dbReference type="Proteomes" id="UP000801492"/>
    </source>
</evidence>
<comment type="caution">
    <text evidence="1">The sequence shown here is derived from an EMBL/GenBank/DDBJ whole genome shotgun (WGS) entry which is preliminary data.</text>
</comment>
<dbReference type="OrthoDB" id="6758205at2759"/>
<name>A0A8K0D521_IGNLU</name>
<dbReference type="Proteomes" id="UP000801492">
    <property type="component" value="Unassembled WGS sequence"/>
</dbReference>
<accession>A0A8K0D521</accession>
<gene>
    <name evidence="1" type="ORF">ILUMI_11412</name>
</gene>
<sequence length="87" mass="9971">MIQEVLNPYAEKPNPGVHMWMSTSMNEFLGSAIPEYHPEGRLTSNLANVVKFSIRFKIKGDARDFIACQNGTDWPDIRNALLRKYDD</sequence>
<proteinExistence type="predicted"/>
<reference evidence="1" key="1">
    <citation type="submission" date="2019-08" db="EMBL/GenBank/DDBJ databases">
        <title>The genome of the North American firefly Photinus pyralis.</title>
        <authorList>
            <consortium name="Photinus pyralis genome working group"/>
            <person name="Fallon T.R."/>
            <person name="Sander Lower S.E."/>
            <person name="Weng J.-K."/>
        </authorList>
    </citation>
    <scope>NUCLEOTIDE SEQUENCE</scope>
    <source>
        <strain evidence="1">TRF0915ILg1</strain>
        <tissue evidence="1">Whole body</tissue>
    </source>
</reference>